<dbReference type="GO" id="GO:0005078">
    <property type="term" value="F:MAP-kinase scaffold activity"/>
    <property type="evidence" value="ECO:0007669"/>
    <property type="project" value="TreeGrafter"/>
</dbReference>
<dbReference type="AlphaFoldDB" id="A0A9P6X8S0"/>
<comment type="caution">
    <text evidence="4">The sequence shown here is derived from an EMBL/GenBank/DDBJ whole genome shotgun (WGS) entry which is preliminary data.</text>
</comment>
<dbReference type="PANTHER" id="PTHR21601:SF0">
    <property type="entry name" value="PROTEIN SPA2-RELATED"/>
    <property type="match status" value="1"/>
</dbReference>
<dbReference type="InterPro" id="IPR013724">
    <property type="entry name" value="GIT_SHD"/>
</dbReference>
<reference evidence="4" key="1">
    <citation type="journal article" date="2020" name="Microb. Genom.">
        <title>Genetic diversity of clinical and environmental Mucorales isolates obtained from an investigation of mucormycosis cases among solid organ transplant recipients.</title>
        <authorList>
            <person name="Nguyen M.H."/>
            <person name="Kaul D."/>
            <person name="Muto C."/>
            <person name="Cheng S.J."/>
            <person name="Richter R.A."/>
            <person name="Bruno V.M."/>
            <person name="Liu G."/>
            <person name="Beyhan S."/>
            <person name="Sundermann A.J."/>
            <person name="Mounaud S."/>
            <person name="Pasculle A.W."/>
            <person name="Nierman W.C."/>
            <person name="Driscoll E."/>
            <person name="Cumbie R."/>
            <person name="Clancy C.J."/>
            <person name="Dupont C.L."/>
        </authorList>
    </citation>
    <scope>NUCLEOTIDE SEQUENCE</scope>
    <source>
        <strain evidence="4">GL11</strain>
    </source>
</reference>
<dbReference type="Pfam" id="PF23742">
    <property type="entry name" value="VBS_C3G9"/>
    <property type="match status" value="1"/>
</dbReference>
<keyword evidence="1" id="KW-0677">Repeat</keyword>
<dbReference type="Pfam" id="PF12205">
    <property type="entry name" value="GIT1_C"/>
    <property type="match status" value="1"/>
</dbReference>
<evidence type="ECO:0000256" key="2">
    <source>
        <dbReference type="SAM" id="Coils"/>
    </source>
</evidence>
<dbReference type="PANTHER" id="PTHR21601">
    <property type="entry name" value="SPA2 PROTEIN"/>
    <property type="match status" value="1"/>
</dbReference>
<evidence type="ECO:0000313" key="5">
    <source>
        <dbReference type="Proteomes" id="UP000716291"/>
    </source>
</evidence>
<feature type="domain" description="GIT Spa2 homology (SHD)" evidence="3">
    <location>
        <begin position="62"/>
        <end position="92"/>
    </location>
</feature>
<name>A0A9P6X8S0_RHIOR</name>
<evidence type="ECO:0000256" key="1">
    <source>
        <dbReference type="ARBA" id="ARBA00022737"/>
    </source>
</evidence>
<evidence type="ECO:0000313" key="4">
    <source>
        <dbReference type="EMBL" id="KAG1307974.1"/>
    </source>
</evidence>
<evidence type="ECO:0000259" key="3">
    <source>
        <dbReference type="SMART" id="SM00555"/>
    </source>
</evidence>
<keyword evidence="5" id="KW-1185">Reference proteome</keyword>
<keyword evidence="2" id="KW-0175">Coiled coil</keyword>
<protein>
    <recommendedName>
        <fullName evidence="3">GIT Spa2 homology (SHD) domain-containing protein</fullName>
    </recommendedName>
</protein>
<feature type="coiled-coil region" evidence="2">
    <location>
        <begin position="217"/>
        <end position="293"/>
    </location>
</feature>
<proteinExistence type="predicted"/>
<dbReference type="Pfam" id="PF08518">
    <property type="entry name" value="GIT_SHD"/>
    <property type="match status" value="2"/>
</dbReference>
<dbReference type="Gene3D" id="1.20.120.330">
    <property type="entry name" value="Nucleotidyltransferases domain 2"/>
    <property type="match status" value="1"/>
</dbReference>
<feature type="domain" description="GIT Spa2 homology (SHD)" evidence="3">
    <location>
        <begin position="110"/>
        <end position="140"/>
    </location>
</feature>
<organism evidence="4 5">
    <name type="scientific">Rhizopus oryzae</name>
    <name type="common">Mucormycosis agent</name>
    <name type="synonym">Rhizopus arrhizus var. delemar</name>
    <dbReference type="NCBI Taxonomy" id="64495"/>
    <lineage>
        <taxon>Eukaryota</taxon>
        <taxon>Fungi</taxon>
        <taxon>Fungi incertae sedis</taxon>
        <taxon>Mucoromycota</taxon>
        <taxon>Mucoromycotina</taxon>
        <taxon>Mucoromycetes</taxon>
        <taxon>Mucorales</taxon>
        <taxon>Mucorineae</taxon>
        <taxon>Rhizopodaceae</taxon>
        <taxon>Rhizopus</taxon>
    </lineage>
</organism>
<gene>
    <name evidence="4" type="ORF">G6F64_006392</name>
</gene>
<dbReference type="EMBL" id="JAANQT010000851">
    <property type="protein sequence ID" value="KAG1307974.1"/>
    <property type="molecule type" value="Genomic_DNA"/>
</dbReference>
<dbReference type="SMART" id="SM00555">
    <property type="entry name" value="GIT"/>
    <property type="match status" value="2"/>
</dbReference>
<sequence>MLNNRSTISTTYSTHSVSDVACRGDQVFYLLAKIYFQELQTYLSSVLAKEASEGVSVTRSTARQKLSKLNNLQFHELATDVYDELMRRTAEGHRSFLPVREDFHPRRNQARQKLATLISSKFRDLSSDVYHELKRRYPLLPTEPSSGAVDDSNETQAVTDDLESLMADLGNMVKPSDDPPASAVGSMEDARYKYELKIALMAKQIKSLELTLNSAEHLEIKNRYEELSDKYNKLLNQHTEQQTAVQDVKSEIRILIDELKNLSEKNERLRIEKEQTEQRVRSITEEANAWRAKYESIRVKSMPSKVAKDVFWIKPTAQGAIDQTTLMEYQRAMDTLMEASRSSSGSDVLTSVRSIVMTCKTITTEVEAHELSRLLTEPDQSSLDEIKKRFSTALSSLLSAATGFAHGLGITPVSLLDAAAITLTMTIVDLVKLLGLGSKEGRLLNPHQLSRFLKNQTDHMVAAVQDLLSALRTNDKNLFDVITPIITIVSNLITTTKQTLQTTEGSRYRSKGMLILKELEKHNEKMMEIRKDSKPTNTAFKRSLAQESHEIAKHVKELVSLLEM</sequence>
<dbReference type="InterPro" id="IPR056439">
    <property type="entry name" value="VBS_C3G9"/>
</dbReference>
<dbReference type="OrthoDB" id="5588096at2759"/>
<accession>A0A9P6X8S0</accession>
<dbReference type="InterPro" id="IPR039892">
    <property type="entry name" value="Spa2/Sph1"/>
</dbReference>
<dbReference type="Proteomes" id="UP000716291">
    <property type="component" value="Unassembled WGS sequence"/>
</dbReference>
<dbReference type="InterPro" id="IPR022018">
    <property type="entry name" value="GIT1_C"/>
</dbReference>